<gene>
    <name evidence="1" type="primary">85</name>
    <name evidence="1" type="ORF">PBI_HENDRIX_85</name>
</gene>
<organism evidence="1 2">
    <name type="scientific">Microbacterium phage Hendrix</name>
    <dbReference type="NCBI Taxonomy" id="2182341"/>
    <lineage>
        <taxon>Viruses</taxon>
        <taxon>Duplodnaviria</taxon>
        <taxon>Heunggongvirae</taxon>
        <taxon>Uroviricota</taxon>
        <taxon>Caudoviricetes</taxon>
        <taxon>Rogerhendrixvirus</taxon>
        <taxon>Rogerhendrixvirus hendrix</taxon>
    </lineage>
</organism>
<evidence type="ECO:0000313" key="1">
    <source>
        <dbReference type="EMBL" id="AWN07756.1"/>
    </source>
</evidence>
<sequence length="80" mass="8864">MATKKRTQVLTVAQQRARRESTQFILARTSKGRPTLMHALGEHYGDKTVCGLEVTGWSRAYKSEPIKEILCVKCGKSVGA</sequence>
<keyword evidence="2" id="KW-1185">Reference proteome</keyword>
<dbReference type="EMBL" id="MH183162">
    <property type="protein sequence ID" value="AWN07756.1"/>
    <property type="molecule type" value="Genomic_DNA"/>
</dbReference>
<accession>A0A2U8UUS0</accession>
<dbReference type="GeneID" id="54992552"/>
<dbReference type="KEGG" id="vg:54992552"/>
<dbReference type="RefSeq" id="YP_009802023.1">
    <property type="nucleotide sequence ID" value="NC_047977.1"/>
</dbReference>
<protein>
    <submittedName>
        <fullName evidence="1">Uncharacterized protein</fullName>
    </submittedName>
</protein>
<evidence type="ECO:0000313" key="2">
    <source>
        <dbReference type="Proteomes" id="UP000247284"/>
    </source>
</evidence>
<reference evidence="2" key="1">
    <citation type="submission" date="2018-04" db="EMBL/GenBank/DDBJ databases">
        <authorList>
            <person name="Go L.Y."/>
            <person name="Mitchell J.A."/>
        </authorList>
    </citation>
    <scope>NUCLEOTIDE SEQUENCE [LARGE SCALE GENOMIC DNA]</scope>
</reference>
<dbReference type="Proteomes" id="UP000247284">
    <property type="component" value="Segment"/>
</dbReference>
<name>A0A2U8UUS0_9CAUD</name>
<proteinExistence type="predicted"/>